<proteinExistence type="predicted"/>
<protein>
    <submittedName>
        <fullName evidence="1">Uncharacterized protein</fullName>
    </submittedName>
</protein>
<organism evidence="1 2">
    <name type="scientific">Succinivibrio dextrinosolvens DSM 3072</name>
    <dbReference type="NCBI Taxonomy" id="1123324"/>
    <lineage>
        <taxon>Bacteria</taxon>
        <taxon>Pseudomonadati</taxon>
        <taxon>Pseudomonadota</taxon>
        <taxon>Gammaproteobacteria</taxon>
        <taxon>Aeromonadales</taxon>
        <taxon>Succinivibrionaceae</taxon>
        <taxon>Succinivibrio</taxon>
    </lineage>
</organism>
<dbReference type="Proteomes" id="UP000242432">
    <property type="component" value="Unassembled WGS sequence"/>
</dbReference>
<dbReference type="RefSeq" id="WP_078928168.1">
    <property type="nucleotide sequence ID" value="NZ_FUXX01000006.1"/>
</dbReference>
<dbReference type="EMBL" id="FUXX01000006">
    <property type="protein sequence ID" value="SKA59088.1"/>
    <property type="molecule type" value="Genomic_DNA"/>
</dbReference>
<dbReference type="AlphaFoldDB" id="A0A1T4V2E2"/>
<accession>A0A1T4V2E2</accession>
<name>A0A1T4V2E2_9GAMM</name>
<keyword evidence="2" id="KW-1185">Reference proteome</keyword>
<gene>
    <name evidence="1" type="ORF">SAMN02745213_00599</name>
</gene>
<evidence type="ECO:0000313" key="1">
    <source>
        <dbReference type="EMBL" id="SKA59088.1"/>
    </source>
</evidence>
<reference evidence="2" key="1">
    <citation type="submission" date="2017-02" db="EMBL/GenBank/DDBJ databases">
        <authorList>
            <person name="Varghese N."/>
            <person name="Submissions S."/>
        </authorList>
    </citation>
    <scope>NUCLEOTIDE SEQUENCE [LARGE SCALE GENOMIC DNA]</scope>
    <source>
        <strain evidence="2">DSM 3072</strain>
    </source>
</reference>
<evidence type="ECO:0000313" key="2">
    <source>
        <dbReference type="Proteomes" id="UP000242432"/>
    </source>
</evidence>
<sequence>MRKNLRVFRYETQKILNKNNPLSTQMDFFEGKLRSIQNFFTFGIKDHVKEQDFADIASLEQQLRDKLESLNSKLKQTDPNAEQIKVPDEFSLDSTLEQTLEASHRTNDQIRLFEKKYSQNTVLREIITPYTEKGGHRTVEFTAGVGAFIGLGLDAVTAGVRAGARFRVTGEISCKGKGHPIEVTYRIGGGLEAKGVAKFGNEEAKTGVKAEASVGGQITKFVTRTYPSIDDMLLDIDRCSLATSRTIGSAILGGVTKIGKAIGNLGVKFFSFLGRHSGEVMQSNAEYLDSLKNRGVINALDGILAKRANPLIVAEHQGWTGHIQGQAQATFGLGMTGDLTASASAEHQRDFSVKSKIYVPFGRMVTGATDENALNQLLRPGADGITVPVLPDDNADLAKLFDETIDSIKDRKKVTTTDWAEVANQVRTLMVATELRCRRGLISRAEADRLLNRMTSPSVKFPKDIFREYLMEGSPAGKPAKIRTSAQVKLKISVLNDSTSGMTSGIGNVFVKAVADGAVKELRSQAALDSSYQYVYTSEKPAPSSQDIRPWEQDVKTSHAIVVSDNAPFSAIIDIASKISAKKGEPPEFKSENSNFDDVIETGKDLAKGVVKNATKKMVISTLIARAKEGAKAAVIDYLSKPENIEKIFRFIEKNAGYAFEKIMNIVEWVATHPEVALAVAEQAVAMFKGATSLIETETTRTVRFNYINGEMESVSISSNKNSSFGVNVDPLGVGLGVGFDVKYTVSESLNDRGILVKPTLNTLLSTTESYMLSDTSVKTVENSEALKNYLARNIVPIKENLASIIGSDKSGETYRQAMLLASNDEQLKEKLENSWDKLMNMNENTPNNELVDALHDFLIATNRAYRITLPVDDEIRNSFADSSEDDQSEVSRDSSFVLLEV</sequence>